<dbReference type="Proteomes" id="UP000663845">
    <property type="component" value="Unassembled WGS sequence"/>
</dbReference>
<dbReference type="InterPro" id="IPR050125">
    <property type="entry name" value="GPCR_opsins"/>
</dbReference>
<keyword evidence="6" id="KW-0675">Receptor</keyword>
<dbReference type="GO" id="GO:0004930">
    <property type="term" value="F:G protein-coupled receptor activity"/>
    <property type="evidence" value="ECO:0007669"/>
    <property type="project" value="UniProtKB-KW"/>
</dbReference>
<dbReference type="PROSITE" id="PS50262">
    <property type="entry name" value="G_PROTEIN_RECEP_F1_2"/>
    <property type="match status" value="1"/>
</dbReference>
<feature type="transmembrane region" description="Helical" evidence="8">
    <location>
        <begin position="58"/>
        <end position="75"/>
    </location>
</feature>
<feature type="transmembrane region" description="Helical" evidence="8">
    <location>
        <begin position="137"/>
        <end position="156"/>
    </location>
</feature>
<evidence type="ECO:0000256" key="5">
    <source>
        <dbReference type="ARBA" id="ARBA00023136"/>
    </source>
</evidence>
<dbReference type="Pfam" id="PF00001">
    <property type="entry name" value="7tm_1"/>
    <property type="match status" value="1"/>
</dbReference>
<feature type="transmembrane region" description="Helical" evidence="8">
    <location>
        <begin position="20"/>
        <end position="46"/>
    </location>
</feature>
<dbReference type="InterPro" id="IPR017452">
    <property type="entry name" value="GPCR_Rhodpsn_7TM"/>
</dbReference>
<reference evidence="10" key="1">
    <citation type="submission" date="2021-02" db="EMBL/GenBank/DDBJ databases">
        <authorList>
            <person name="Nowell W R."/>
        </authorList>
    </citation>
    <scope>NUCLEOTIDE SEQUENCE</scope>
</reference>
<feature type="transmembrane region" description="Helical" evidence="8">
    <location>
        <begin position="183"/>
        <end position="204"/>
    </location>
</feature>
<keyword evidence="3 8" id="KW-1133">Transmembrane helix</keyword>
<dbReference type="Gene3D" id="1.20.1070.10">
    <property type="entry name" value="Rhodopsin 7-helix transmembrane proteins"/>
    <property type="match status" value="1"/>
</dbReference>
<keyword evidence="5 8" id="KW-0472">Membrane</keyword>
<evidence type="ECO:0000256" key="4">
    <source>
        <dbReference type="ARBA" id="ARBA00023040"/>
    </source>
</evidence>
<evidence type="ECO:0000256" key="6">
    <source>
        <dbReference type="ARBA" id="ARBA00023170"/>
    </source>
</evidence>
<feature type="domain" description="G-protein coupled receptors family 1 profile" evidence="9">
    <location>
        <begin position="37"/>
        <end position="328"/>
    </location>
</feature>
<dbReference type="PANTHER" id="PTHR24240">
    <property type="entry name" value="OPSIN"/>
    <property type="match status" value="1"/>
</dbReference>
<gene>
    <name evidence="10" type="ORF">JYZ213_LOCUS42131</name>
</gene>
<sequence length="624" mass="70566">MNVDRFWYANQTAMVPAVWHYASGIVSLLCLIIGIVCNGLVILVFIKNEVLQRPRNYFLINLAITDLGLLLTNNSLHVISSFKKQWVFGQKGCNFYSVCGGIFGLTSIATMALISLNRLSAVNDPFSSLKLSARSTLRYLVCAWIYGSIWILPPLFGWNRFILEGFGTSCTFDYVSKDLYDRLFILILVTGGFLIPLSIIVLSYSSILMKLSERSCALILQNEHGKKDPTIYNFNDLNPTNEIEGCRVTPIVFDSNDENHIIHQMRRTEIRATRTVLLICTVFCLAWGPYALMALISLFGFNHLINAYTTSLLGILTKVAACINPIIYAISLNGFREQIASHIKCIHPNIQEQRQASKVSSSYLIHKNLSNLPNSSSRQQTQSAIMVRDNNLSRTLLDLAYLNQINTIIYLLILLNYKRNYAILSHDDDYYDSTSSTQIYSLRQLCILSFKRSIIYHQNQKQLSQHELLENALQQIFHININGDTAAAASTTELSDKKSFDDLSGINKKNSKTIKKSRKTLNIYSTIQHDIEQHAQSSWSIFTNKFKPQRTSTAQQESTSTPTVITNHEHPMKNLALAILISPSKLDDLLDFPSLNYNNHLLLEDIKIAMNNYKLDGADSSNEI</sequence>
<evidence type="ECO:0000313" key="11">
    <source>
        <dbReference type="Proteomes" id="UP000663845"/>
    </source>
</evidence>
<dbReference type="SUPFAM" id="SSF81321">
    <property type="entry name" value="Family A G protein-coupled receptor-like"/>
    <property type="match status" value="1"/>
</dbReference>
<dbReference type="GO" id="GO:0016020">
    <property type="term" value="C:membrane"/>
    <property type="evidence" value="ECO:0007669"/>
    <property type="project" value="UniProtKB-SubCell"/>
</dbReference>
<evidence type="ECO:0000256" key="7">
    <source>
        <dbReference type="ARBA" id="ARBA00023224"/>
    </source>
</evidence>
<organism evidence="10 11">
    <name type="scientific">Adineta steineri</name>
    <dbReference type="NCBI Taxonomy" id="433720"/>
    <lineage>
        <taxon>Eukaryota</taxon>
        <taxon>Metazoa</taxon>
        <taxon>Spiralia</taxon>
        <taxon>Gnathifera</taxon>
        <taxon>Rotifera</taxon>
        <taxon>Eurotatoria</taxon>
        <taxon>Bdelloidea</taxon>
        <taxon>Adinetida</taxon>
        <taxon>Adinetidae</taxon>
        <taxon>Adineta</taxon>
    </lineage>
</organism>
<accession>A0A815RG92</accession>
<dbReference type="InterPro" id="IPR000276">
    <property type="entry name" value="GPCR_Rhodpsn"/>
</dbReference>
<evidence type="ECO:0000313" key="10">
    <source>
        <dbReference type="EMBL" id="CAF1476764.1"/>
    </source>
</evidence>
<protein>
    <recommendedName>
        <fullName evidence="9">G-protein coupled receptors family 1 profile domain-containing protein</fullName>
    </recommendedName>
</protein>
<proteinExistence type="predicted"/>
<evidence type="ECO:0000256" key="8">
    <source>
        <dbReference type="SAM" id="Phobius"/>
    </source>
</evidence>
<evidence type="ECO:0000256" key="3">
    <source>
        <dbReference type="ARBA" id="ARBA00022989"/>
    </source>
</evidence>
<comment type="caution">
    <text evidence="10">The sequence shown here is derived from an EMBL/GenBank/DDBJ whole genome shotgun (WGS) entry which is preliminary data.</text>
</comment>
<dbReference type="AlphaFoldDB" id="A0A815RG92"/>
<dbReference type="EMBL" id="CAJNOG010001874">
    <property type="protein sequence ID" value="CAF1476764.1"/>
    <property type="molecule type" value="Genomic_DNA"/>
</dbReference>
<feature type="transmembrane region" description="Helical" evidence="8">
    <location>
        <begin position="396"/>
        <end position="417"/>
    </location>
</feature>
<keyword evidence="2 8" id="KW-0812">Transmembrane</keyword>
<comment type="subcellular location">
    <subcellularLocation>
        <location evidence="1">Membrane</location>
        <topology evidence="1">Multi-pass membrane protein</topology>
    </subcellularLocation>
</comment>
<name>A0A815RG92_9BILA</name>
<evidence type="ECO:0000256" key="2">
    <source>
        <dbReference type="ARBA" id="ARBA00022692"/>
    </source>
</evidence>
<evidence type="ECO:0000259" key="9">
    <source>
        <dbReference type="PROSITE" id="PS50262"/>
    </source>
</evidence>
<keyword evidence="4" id="KW-0297">G-protein coupled receptor</keyword>
<feature type="transmembrane region" description="Helical" evidence="8">
    <location>
        <begin position="275"/>
        <end position="301"/>
    </location>
</feature>
<keyword evidence="7" id="KW-0807">Transducer</keyword>
<feature type="transmembrane region" description="Helical" evidence="8">
    <location>
        <begin position="307"/>
        <end position="330"/>
    </location>
</feature>
<dbReference type="PRINTS" id="PR00237">
    <property type="entry name" value="GPCRRHODOPSN"/>
</dbReference>
<feature type="transmembrane region" description="Helical" evidence="8">
    <location>
        <begin position="95"/>
        <end position="116"/>
    </location>
</feature>
<evidence type="ECO:0000256" key="1">
    <source>
        <dbReference type="ARBA" id="ARBA00004141"/>
    </source>
</evidence>
<dbReference type="SMART" id="SM01381">
    <property type="entry name" value="7TM_GPCR_Srsx"/>
    <property type="match status" value="1"/>
</dbReference>